<gene>
    <name evidence="5" type="ORF">GF068_01265</name>
</gene>
<evidence type="ECO:0000256" key="3">
    <source>
        <dbReference type="SAM" id="SignalP"/>
    </source>
</evidence>
<feature type="signal peptide" evidence="3">
    <location>
        <begin position="1"/>
        <end position="24"/>
    </location>
</feature>
<dbReference type="RefSeq" id="WP_153817462.1">
    <property type="nucleotide sequence ID" value="NZ_WJIE01000001.1"/>
</dbReference>
<evidence type="ECO:0000259" key="4">
    <source>
        <dbReference type="SMART" id="SM00978"/>
    </source>
</evidence>
<comment type="caution">
    <text evidence="5">The sequence shown here is derived from an EMBL/GenBank/DDBJ whole genome shotgun (WGS) entry which is preliminary data.</text>
</comment>
<evidence type="ECO:0000256" key="2">
    <source>
        <dbReference type="SAM" id="Phobius"/>
    </source>
</evidence>
<protein>
    <recommendedName>
        <fullName evidence="4">Tim44-like domain-containing protein</fullName>
    </recommendedName>
</protein>
<keyword evidence="6" id="KW-1185">Reference proteome</keyword>
<dbReference type="SUPFAM" id="SSF54427">
    <property type="entry name" value="NTF2-like"/>
    <property type="match status" value="1"/>
</dbReference>
<dbReference type="InterPro" id="IPR032710">
    <property type="entry name" value="NTF2-like_dom_sf"/>
</dbReference>
<keyword evidence="2" id="KW-0812">Transmembrane</keyword>
<name>A0A6N7PK26_9BACT</name>
<dbReference type="OrthoDB" id="9780873at2"/>
<feature type="compositionally biased region" description="Low complexity" evidence="1">
    <location>
        <begin position="43"/>
        <end position="85"/>
    </location>
</feature>
<dbReference type="EMBL" id="WJIE01000001">
    <property type="protein sequence ID" value="MRG90560.1"/>
    <property type="molecule type" value="Genomic_DNA"/>
</dbReference>
<sequence>MRRTKRFAALALAAGLGLAAPFLAEDAGARPGGGHTFGGGSGSSSSSSSSRSSSSSSRSSSSSSSPWGGSSGSRSSSSSSSSGTSYYGGESPGFSGPFALVVLGMGVVFFAAGQIFRKYREAHEGWESSQTDAHEARMQAIRRRERARKKAEKEKRLRRPHRTIEAALAALGSEDRHFSRVLFEDFLYALYTEVQAARGKGTLDALGAYLAEGAIVAYSPYPAAEVRDVVIGAIHFGSIVAQSKPTRRIELEVAFEVNYTEVSADGHEQSFWVYERWTLVRDPHVQSRPPEKTRVFGCPSCGAPQGKAIGAKCRYCGAVASAGALDWTVIAIDVEGREPRGPLLTGTTEEVGTDAPTVVASDVQAKWSALTKKDPELGWSSWKARVDAIFRVFHEGWSSQNLELVRPYLSDNLFQAQRYWIETYKKQGLRNVTEDARIVSLDLARVLSDTYYDAVTVRVFASCRDYTVDEDGEVVSGSRTKERAYSEYWTLIRGAERRGAPRVDPVCPSCGAPNAEINMSGACGHCNVHITAGEFDWVLSRIEQDEAYRG</sequence>
<keyword evidence="3" id="KW-0732">Signal</keyword>
<feature type="domain" description="Tim44-like" evidence="4">
    <location>
        <begin position="364"/>
        <end position="544"/>
    </location>
</feature>
<accession>A0A6N7PK26</accession>
<keyword evidence="2" id="KW-1133">Transmembrane helix</keyword>
<feature type="transmembrane region" description="Helical" evidence="2">
    <location>
        <begin position="94"/>
        <end position="116"/>
    </location>
</feature>
<dbReference type="Pfam" id="PF04280">
    <property type="entry name" value="Tim44"/>
    <property type="match status" value="1"/>
</dbReference>
<evidence type="ECO:0000256" key="1">
    <source>
        <dbReference type="SAM" id="MobiDB-lite"/>
    </source>
</evidence>
<dbReference type="SMART" id="SM00978">
    <property type="entry name" value="Tim44"/>
    <property type="match status" value="1"/>
</dbReference>
<dbReference type="AlphaFoldDB" id="A0A6N7PK26"/>
<evidence type="ECO:0000313" key="5">
    <source>
        <dbReference type="EMBL" id="MRG90560.1"/>
    </source>
</evidence>
<feature type="region of interest" description="Disordered" evidence="1">
    <location>
        <begin position="29"/>
        <end position="86"/>
    </location>
</feature>
<reference evidence="5 6" key="1">
    <citation type="submission" date="2019-10" db="EMBL/GenBank/DDBJ databases">
        <title>A soil myxobacterium in the family Polyangiaceae.</title>
        <authorList>
            <person name="Li Y."/>
            <person name="Wang J."/>
        </authorList>
    </citation>
    <scope>NUCLEOTIDE SEQUENCE [LARGE SCALE GENOMIC DNA]</scope>
    <source>
        <strain evidence="5 6">DSM 14734</strain>
    </source>
</reference>
<dbReference type="Gene3D" id="3.10.450.240">
    <property type="match status" value="1"/>
</dbReference>
<proteinExistence type="predicted"/>
<dbReference type="InterPro" id="IPR007379">
    <property type="entry name" value="Tim44-like_dom"/>
</dbReference>
<keyword evidence="2" id="KW-0472">Membrane</keyword>
<feature type="compositionally biased region" description="Gly residues" evidence="1">
    <location>
        <begin position="30"/>
        <end position="42"/>
    </location>
</feature>
<feature type="chain" id="PRO_5027096948" description="Tim44-like domain-containing protein" evidence="3">
    <location>
        <begin position="25"/>
        <end position="550"/>
    </location>
</feature>
<organism evidence="5 6">
    <name type="scientific">Polyangium spumosum</name>
    <dbReference type="NCBI Taxonomy" id="889282"/>
    <lineage>
        <taxon>Bacteria</taxon>
        <taxon>Pseudomonadati</taxon>
        <taxon>Myxococcota</taxon>
        <taxon>Polyangia</taxon>
        <taxon>Polyangiales</taxon>
        <taxon>Polyangiaceae</taxon>
        <taxon>Polyangium</taxon>
    </lineage>
</organism>
<dbReference type="Proteomes" id="UP000440224">
    <property type="component" value="Unassembled WGS sequence"/>
</dbReference>
<evidence type="ECO:0000313" key="6">
    <source>
        <dbReference type="Proteomes" id="UP000440224"/>
    </source>
</evidence>